<feature type="binding site" evidence="9">
    <location>
        <position position="245"/>
    </location>
    <ligand>
        <name>Fe cation</name>
        <dbReference type="ChEBI" id="CHEBI:24875"/>
        <note>catalytic</note>
    </ligand>
</feature>
<organism evidence="11 12">
    <name type="scientific">Ascosphaera apis ARSEF 7405</name>
    <dbReference type="NCBI Taxonomy" id="392613"/>
    <lineage>
        <taxon>Eukaryota</taxon>
        <taxon>Fungi</taxon>
        <taxon>Dikarya</taxon>
        <taxon>Ascomycota</taxon>
        <taxon>Pezizomycotina</taxon>
        <taxon>Eurotiomycetes</taxon>
        <taxon>Eurotiomycetidae</taxon>
        <taxon>Onygenales</taxon>
        <taxon>Ascosphaeraceae</taxon>
        <taxon>Ascosphaera</taxon>
    </lineage>
</organism>
<dbReference type="EC" id="1.14.11.53" evidence="2"/>
<keyword evidence="4" id="KW-0223">Dioxygenase</keyword>
<dbReference type="Gene3D" id="2.60.120.590">
    <property type="entry name" value="Alpha-ketoglutarate-dependent dioxygenase AlkB-like"/>
    <property type="match status" value="1"/>
</dbReference>
<dbReference type="PANTHER" id="PTHR16557">
    <property type="entry name" value="ALKYLATED DNA REPAIR PROTEIN ALKB-RELATED"/>
    <property type="match status" value="1"/>
</dbReference>
<keyword evidence="7" id="KW-0843">Virulence</keyword>
<dbReference type="FunFam" id="2.60.120.590:FF:000014">
    <property type="entry name" value="Oxidoreductase, 2OG-Fe(II) oxygenase family family"/>
    <property type="match status" value="1"/>
</dbReference>
<dbReference type="Proteomes" id="UP000242877">
    <property type="component" value="Unassembled WGS sequence"/>
</dbReference>
<name>A0A167WVU0_9EURO</name>
<evidence type="ECO:0000256" key="5">
    <source>
        <dbReference type="ARBA" id="ARBA00023002"/>
    </source>
</evidence>
<dbReference type="AlphaFoldDB" id="A0A167WVU0"/>
<evidence type="ECO:0000259" key="10">
    <source>
        <dbReference type="PROSITE" id="PS51471"/>
    </source>
</evidence>
<dbReference type="EMBL" id="AZGZ01000021">
    <property type="protein sequence ID" value="KZZ89338.1"/>
    <property type="molecule type" value="Genomic_DNA"/>
</dbReference>
<dbReference type="GO" id="GO:0005737">
    <property type="term" value="C:cytoplasm"/>
    <property type="evidence" value="ECO:0007669"/>
    <property type="project" value="TreeGrafter"/>
</dbReference>
<comment type="cofactor">
    <cofactor evidence="9">
        <name>Fe(2+)</name>
        <dbReference type="ChEBI" id="CHEBI:29033"/>
    </cofactor>
    <text evidence="9">Binds 1 Fe(2+) ion per subunit.</text>
</comment>
<feature type="binding site" evidence="9">
    <location>
        <position position="297"/>
    </location>
    <ligand>
        <name>Fe cation</name>
        <dbReference type="ChEBI" id="CHEBI:24875"/>
        <note>catalytic</note>
    </ligand>
</feature>
<dbReference type="GO" id="GO:0046872">
    <property type="term" value="F:metal ion binding"/>
    <property type="evidence" value="ECO:0007669"/>
    <property type="project" value="UniProtKB-KW"/>
</dbReference>
<keyword evidence="12" id="KW-1185">Reference proteome</keyword>
<evidence type="ECO:0000256" key="4">
    <source>
        <dbReference type="ARBA" id="ARBA00022964"/>
    </source>
</evidence>
<dbReference type="InterPro" id="IPR004574">
    <property type="entry name" value="Alkb"/>
</dbReference>
<evidence type="ECO:0000256" key="7">
    <source>
        <dbReference type="ARBA" id="ARBA00023026"/>
    </source>
</evidence>
<dbReference type="OrthoDB" id="6614653at2759"/>
<keyword evidence="6 9" id="KW-0408">Iron</keyword>
<dbReference type="SUPFAM" id="SSF51197">
    <property type="entry name" value="Clavaminate synthase-like"/>
    <property type="match status" value="1"/>
</dbReference>
<dbReference type="PANTHER" id="PTHR16557:SF2">
    <property type="entry name" value="NUCLEIC ACID DIOXYGENASE ALKBH1"/>
    <property type="match status" value="1"/>
</dbReference>
<reference evidence="11 12" key="1">
    <citation type="journal article" date="2016" name="Genome Biol. Evol.">
        <title>Divergent and convergent evolution of fungal pathogenicity.</title>
        <authorList>
            <person name="Shang Y."/>
            <person name="Xiao G."/>
            <person name="Zheng P."/>
            <person name="Cen K."/>
            <person name="Zhan S."/>
            <person name="Wang C."/>
        </authorList>
    </citation>
    <scope>NUCLEOTIDE SEQUENCE [LARGE SCALE GENOMIC DNA]</scope>
    <source>
        <strain evidence="11 12">ARSEF 7405</strain>
    </source>
</reference>
<dbReference type="PROSITE" id="PS51471">
    <property type="entry name" value="FE2OG_OXY"/>
    <property type="match status" value="1"/>
</dbReference>
<dbReference type="GO" id="GO:1990931">
    <property type="term" value="F:mRNA N6-methyladenosine dioxygenase activity"/>
    <property type="evidence" value="ECO:0007669"/>
    <property type="project" value="UniProtKB-EC"/>
</dbReference>
<dbReference type="InterPro" id="IPR005123">
    <property type="entry name" value="Oxoglu/Fe-dep_dioxygenase_dom"/>
</dbReference>
<comment type="caution">
    <text evidence="11">The sequence shown here is derived from an EMBL/GenBank/DDBJ whole genome shotgun (WGS) entry which is preliminary data.</text>
</comment>
<keyword evidence="5" id="KW-0560">Oxidoreductase</keyword>
<sequence>MSHDNSAAYQLDPHASAPPVLRKLYKDSKSLPTADVDGNPHVLDLHALSPGKDLPEKVRLIDSVEAEKYASIFENFVNSARGANEERWKCDTAETAPIYEHQDVPGLYIYPSFLPPQVQRELLSRLIHRDLVVKEHKTNLHMHYLMSYPENESSFFADDPARKLQPKDSSVHHPLSVEQMLKKKLRWVTLGGQYDWTEKVYPGSPPPAFPEDVAALVHDLFPSIKAEAAIVNFYSPGDVLSVHRDVSEECDVPLVSISIGNDALFLVGHENADGGEIIRLRSGDAVCMSGPSRFAWHAVPKILPGTCPEWLRDWPGDDSSHPEYEKWKGWMAGKRINLNVRQMGLPWKKEIDDQSRTTSEQTTIS</sequence>
<evidence type="ECO:0000313" key="12">
    <source>
        <dbReference type="Proteomes" id="UP000242877"/>
    </source>
</evidence>
<comment type="catalytic activity">
    <reaction evidence="8">
        <text>an N(6)-methyladenosine in mRNA + 2-oxoglutarate + O2 = an adenosine in mRNA + formaldehyde + succinate + CO2</text>
        <dbReference type="Rhea" id="RHEA:49520"/>
        <dbReference type="Rhea" id="RHEA-COMP:12414"/>
        <dbReference type="Rhea" id="RHEA-COMP:12417"/>
        <dbReference type="ChEBI" id="CHEBI:15379"/>
        <dbReference type="ChEBI" id="CHEBI:16526"/>
        <dbReference type="ChEBI" id="CHEBI:16810"/>
        <dbReference type="ChEBI" id="CHEBI:16842"/>
        <dbReference type="ChEBI" id="CHEBI:30031"/>
        <dbReference type="ChEBI" id="CHEBI:74411"/>
        <dbReference type="ChEBI" id="CHEBI:74449"/>
        <dbReference type="EC" id="1.14.11.53"/>
    </reaction>
    <physiologicalReaction direction="left-to-right" evidence="8">
        <dbReference type="Rhea" id="RHEA:49521"/>
    </physiologicalReaction>
</comment>
<feature type="binding site" evidence="9">
    <location>
        <position position="243"/>
    </location>
    <ligand>
        <name>Fe cation</name>
        <dbReference type="ChEBI" id="CHEBI:24875"/>
        <note>catalytic</note>
    </ligand>
</feature>
<dbReference type="InterPro" id="IPR037151">
    <property type="entry name" value="AlkB-like_sf"/>
</dbReference>
<evidence type="ECO:0000256" key="1">
    <source>
        <dbReference type="ARBA" id="ARBA00007879"/>
    </source>
</evidence>
<evidence type="ECO:0000313" key="11">
    <source>
        <dbReference type="EMBL" id="KZZ89338.1"/>
    </source>
</evidence>
<dbReference type="InterPro" id="IPR027450">
    <property type="entry name" value="AlkB-like"/>
</dbReference>
<evidence type="ECO:0000256" key="8">
    <source>
        <dbReference type="ARBA" id="ARBA00047565"/>
    </source>
</evidence>
<feature type="domain" description="Fe2OG dioxygenase" evidence="10">
    <location>
        <begin position="225"/>
        <end position="344"/>
    </location>
</feature>
<dbReference type="GO" id="GO:0005634">
    <property type="term" value="C:nucleus"/>
    <property type="evidence" value="ECO:0007669"/>
    <property type="project" value="TreeGrafter"/>
</dbReference>
<evidence type="ECO:0000256" key="6">
    <source>
        <dbReference type="ARBA" id="ARBA00023004"/>
    </source>
</evidence>
<dbReference type="VEuPathDB" id="FungiDB:AAP_04485"/>
<dbReference type="Pfam" id="PF13532">
    <property type="entry name" value="2OG-FeII_Oxy_2"/>
    <property type="match status" value="1"/>
</dbReference>
<evidence type="ECO:0000256" key="2">
    <source>
        <dbReference type="ARBA" id="ARBA00012931"/>
    </source>
</evidence>
<accession>A0A167WVU0</accession>
<keyword evidence="3 9" id="KW-0479">Metal-binding</keyword>
<proteinExistence type="inferred from homology"/>
<evidence type="ECO:0000256" key="3">
    <source>
        <dbReference type="ARBA" id="ARBA00022723"/>
    </source>
</evidence>
<comment type="similarity">
    <text evidence="1">Belongs to the alkB family.</text>
</comment>
<evidence type="ECO:0000256" key="9">
    <source>
        <dbReference type="PIRSR" id="PIRSR604574-2"/>
    </source>
</evidence>
<protein>
    <recommendedName>
        <fullName evidence="2">mRNA N(6)-methyladenine demethylase</fullName>
        <ecNumber evidence="2">1.14.11.53</ecNumber>
    </recommendedName>
</protein>
<gene>
    <name evidence="11" type="ORF">AAP_04485</name>
</gene>